<dbReference type="KEGG" id="mol:YLM1_1013"/>
<dbReference type="STRING" id="294671.YLM1_1013"/>
<evidence type="ECO:0000313" key="3">
    <source>
        <dbReference type="EMBL" id="SFL78235.1"/>
    </source>
</evidence>
<keyword evidence="4" id="KW-1185">Reference proteome</keyword>
<dbReference type="EMBL" id="FOTL01000038">
    <property type="protein sequence ID" value="SFL78235.1"/>
    <property type="molecule type" value="Genomic_DNA"/>
</dbReference>
<dbReference type="AlphaFoldDB" id="A0A126QZM3"/>
<evidence type="ECO:0000313" key="5">
    <source>
        <dbReference type="Proteomes" id="UP000183442"/>
    </source>
</evidence>
<proteinExistence type="predicted"/>
<organism evidence="2 4">
    <name type="scientific">Methanobrevibacter olleyae</name>
    <dbReference type="NCBI Taxonomy" id="294671"/>
    <lineage>
        <taxon>Archaea</taxon>
        <taxon>Methanobacteriati</taxon>
        <taxon>Methanobacteriota</taxon>
        <taxon>Methanomada group</taxon>
        <taxon>Methanobacteria</taxon>
        <taxon>Methanobacteriales</taxon>
        <taxon>Methanobacteriaceae</taxon>
        <taxon>Methanobrevibacter</taxon>
    </lineage>
</organism>
<dbReference type="GeneID" id="28489313"/>
<evidence type="ECO:0000313" key="2">
    <source>
        <dbReference type="EMBL" id="AMK15570.1"/>
    </source>
</evidence>
<dbReference type="Proteomes" id="UP000183442">
    <property type="component" value="Unassembled WGS sequence"/>
</dbReference>
<accession>A0A126QZM3</accession>
<dbReference type="PATRIC" id="fig|294671.3.peg.1061"/>
<reference evidence="2 4" key="1">
    <citation type="journal article" date="2016" name="Genome Announc.">
        <title>Draft Genome Sequence of the Rumen Methanogen Methanobrevibacter olleyae YLM1.</title>
        <authorList>
            <person name="Kelly W.J."/>
            <person name="Li D."/>
            <person name="Lambie S.C."/>
            <person name="Cox F."/>
            <person name="Attwood G.T."/>
            <person name="Altermann E."/>
            <person name="Leahy S.C."/>
        </authorList>
    </citation>
    <scope>NUCLEOTIDE SEQUENCE [LARGE SCALE GENOMIC DNA]</scope>
    <source>
        <strain evidence="2 4">YLM1</strain>
    </source>
</reference>
<reference evidence="3" key="4">
    <citation type="submission" date="2016-10" db="EMBL/GenBank/DDBJ databases">
        <authorList>
            <person name="de Groot N.N."/>
        </authorList>
    </citation>
    <scope>NUCLEOTIDE SEQUENCE [LARGE SCALE GENOMIC DNA]</scope>
    <source>
        <strain evidence="3">DSM 16632</strain>
    </source>
</reference>
<dbReference type="OrthoDB" id="73670at2157"/>
<reference evidence="5" key="3">
    <citation type="submission" date="2016-10" db="EMBL/GenBank/DDBJ databases">
        <authorList>
            <person name="Varghese N."/>
        </authorList>
    </citation>
    <scope>NUCLEOTIDE SEQUENCE [LARGE SCALE GENOMIC DNA]</scope>
    <source>
        <strain evidence="5">DSM 16632</strain>
    </source>
</reference>
<reference evidence="4" key="2">
    <citation type="submission" date="2016-02" db="EMBL/GenBank/DDBJ databases">
        <title>The draft genome sequence of the rumen methanogen Methanobrevibacter olleyae YLM1.</title>
        <authorList>
            <consortium name="New Zealand Agricultural Greenhouse Gas Research Centre/Pastoral Greenhouse Gas Research Consortium"/>
            <person name="Kelly W.J."/>
            <person name="Li D."/>
            <person name="Lambie S.C."/>
            <person name="Attwood G.T."/>
            <person name="Altermann E."/>
            <person name="Leahy S.C."/>
        </authorList>
    </citation>
    <scope>NUCLEOTIDE SEQUENCE [LARGE SCALE GENOMIC DNA]</scope>
    <source>
        <strain evidence="4">YLM1</strain>
    </source>
</reference>
<dbReference type="EMBL" id="CP014265">
    <property type="protein sequence ID" value="AMK15570.1"/>
    <property type="molecule type" value="Genomic_DNA"/>
</dbReference>
<evidence type="ECO:0000259" key="1">
    <source>
        <dbReference type="Pfam" id="PF14393"/>
    </source>
</evidence>
<dbReference type="InterPro" id="IPR025536">
    <property type="entry name" value="DUF4422"/>
</dbReference>
<dbReference type="Proteomes" id="UP000066376">
    <property type="component" value="Chromosome"/>
</dbReference>
<dbReference type="GO" id="GO:0016740">
    <property type="term" value="F:transferase activity"/>
    <property type="evidence" value="ECO:0007669"/>
    <property type="project" value="UniProtKB-KW"/>
</dbReference>
<sequence>MLNKIQLYVISHSEEAIREIRNDEIYTPLFVGRNGKENFGFSSDDSFEGNISFKNKDYCELTGLYWMSKASSADIIGLCHYRRYFKGKNAKLIEKEEIIDYLFNYDIIVPKKTDLIKGSYWETYRGHHLYKALEITRDVFKELAPDYLETFEDILNQSSFSNYNMFISRKELINHYCDWVFPILEEVENRIDVDEYPRVFGLISEAIFNVWIEYNHLKIKEVPIYYLGKGLKFRMALSDNKVLRKGYQFLYFNFFKKSIGKRIEKKIHDLFY</sequence>
<evidence type="ECO:0000313" key="4">
    <source>
        <dbReference type="Proteomes" id="UP000066376"/>
    </source>
</evidence>
<keyword evidence="2" id="KW-0808">Transferase</keyword>
<feature type="domain" description="DUF4422" evidence="1">
    <location>
        <begin position="7"/>
        <end position="215"/>
    </location>
</feature>
<dbReference type="Pfam" id="PF14393">
    <property type="entry name" value="DUF4422"/>
    <property type="match status" value="1"/>
</dbReference>
<name>A0A126QZM3_METOL</name>
<dbReference type="RefSeq" id="WP_067146918.1">
    <property type="nucleotide sequence ID" value="NZ_CP014265.1"/>
</dbReference>
<protein>
    <submittedName>
        <fullName evidence="2">Glycosyl transferase</fullName>
    </submittedName>
</protein>
<gene>
    <name evidence="3" type="ORF">SAMN02910297_01744</name>
    <name evidence="2" type="ORF">YLM1_1013</name>
</gene>